<gene>
    <name evidence="1" type="ORF">ACFSUB_10550</name>
</gene>
<evidence type="ECO:0000313" key="2">
    <source>
        <dbReference type="Proteomes" id="UP001597520"/>
    </source>
</evidence>
<evidence type="ECO:0000313" key="1">
    <source>
        <dbReference type="EMBL" id="MFD2705913.1"/>
    </source>
</evidence>
<keyword evidence="2" id="KW-1185">Reference proteome</keyword>
<dbReference type="EMBL" id="JBHUML010000002">
    <property type="protein sequence ID" value="MFD2705913.1"/>
    <property type="molecule type" value="Genomic_DNA"/>
</dbReference>
<proteinExistence type="predicted"/>
<name>A0ABW5T302_9BACI</name>
<dbReference type="RefSeq" id="WP_380713135.1">
    <property type="nucleotide sequence ID" value="NZ_JBHUML010000002.1"/>
</dbReference>
<comment type="caution">
    <text evidence="1">The sequence shown here is derived from an EMBL/GenBank/DDBJ whole genome shotgun (WGS) entry which is preliminary data.</text>
</comment>
<reference evidence="2" key="1">
    <citation type="journal article" date="2019" name="Int. J. Syst. Evol. Microbiol.">
        <title>The Global Catalogue of Microorganisms (GCM) 10K type strain sequencing project: providing services to taxonomists for standard genome sequencing and annotation.</title>
        <authorList>
            <consortium name="The Broad Institute Genomics Platform"/>
            <consortium name="The Broad Institute Genome Sequencing Center for Infectious Disease"/>
            <person name="Wu L."/>
            <person name="Ma J."/>
        </authorList>
    </citation>
    <scope>NUCLEOTIDE SEQUENCE [LARGE SCALE GENOMIC DNA]</scope>
    <source>
        <strain evidence="2">KCTC 33792</strain>
    </source>
</reference>
<protein>
    <submittedName>
        <fullName evidence="1">Uncharacterized protein</fullName>
    </submittedName>
</protein>
<accession>A0ABW5T302</accession>
<dbReference type="Proteomes" id="UP001597520">
    <property type="component" value="Unassembled WGS sequence"/>
</dbReference>
<organism evidence="1 2">
    <name type="scientific">Salibacterium lacus</name>
    <dbReference type="NCBI Taxonomy" id="1898109"/>
    <lineage>
        <taxon>Bacteria</taxon>
        <taxon>Bacillati</taxon>
        <taxon>Bacillota</taxon>
        <taxon>Bacilli</taxon>
        <taxon>Bacillales</taxon>
        <taxon>Bacillaceae</taxon>
    </lineage>
</organism>
<sequence length="100" mass="11584">MITPYFPVHLSERLEAAENRELVDCVLHIIAVDPFESNMEVFEFFMNDNKQYVLRSQQNPERCKGYQVPVAEGPVTTTMYVKKDEEHLSLSTSLDECVEI</sequence>